<keyword evidence="3" id="KW-1185">Reference proteome</keyword>
<dbReference type="AlphaFoldDB" id="A0A0C9WWK4"/>
<dbReference type="HOGENOM" id="CLU_1185179_0_0_1"/>
<evidence type="ECO:0000256" key="1">
    <source>
        <dbReference type="SAM" id="MobiDB-lite"/>
    </source>
</evidence>
<dbReference type="Proteomes" id="UP000054477">
    <property type="component" value="Unassembled WGS sequence"/>
</dbReference>
<gene>
    <name evidence="2" type="ORF">K443DRAFT_15863</name>
</gene>
<accession>A0A0C9WWK4</accession>
<protein>
    <submittedName>
        <fullName evidence="2">Uncharacterized protein</fullName>
    </submittedName>
</protein>
<feature type="region of interest" description="Disordered" evidence="1">
    <location>
        <begin position="192"/>
        <end position="234"/>
    </location>
</feature>
<feature type="region of interest" description="Disordered" evidence="1">
    <location>
        <begin position="1"/>
        <end position="55"/>
    </location>
</feature>
<reference evidence="3" key="2">
    <citation type="submission" date="2015-01" db="EMBL/GenBank/DDBJ databases">
        <title>Evolutionary Origins and Diversification of the Mycorrhizal Mutualists.</title>
        <authorList>
            <consortium name="DOE Joint Genome Institute"/>
            <consortium name="Mycorrhizal Genomics Consortium"/>
            <person name="Kohler A."/>
            <person name="Kuo A."/>
            <person name="Nagy L.G."/>
            <person name="Floudas D."/>
            <person name="Copeland A."/>
            <person name="Barry K.W."/>
            <person name="Cichocki N."/>
            <person name="Veneault-Fourrey C."/>
            <person name="LaButti K."/>
            <person name="Lindquist E.A."/>
            <person name="Lipzen A."/>
            <person name="Lundell T."/>
            <person name="Morin E."/>
            <person name="Murat C."/>
            <person name="Riley R."/>
            <person name="Ohm R."/>
            <person name="Sun H."/>
            <person name="Tunlid A."/>
            <person name="Henrissat B."/>
            <person name="Grigoriev I.V."/>
            <person name="Hibbett D.S."/>
            <person name="Martin F."/>
        </authorList>
    </citation>
    <scope>NUCLEOTIDE SEQUENCE [LARGE SCALE GENOMIC DNA]</scope>
    <source>
        <strain evidence="3">LaAM-08-1</strain>
    </source>
</reference>
<proteinExistence type="predicted"/>
<sequence>MNSEPANVTTATPAKRGRPSRKDKENVVSSPVANHENVPAATGGQPSPLEDENKRLREKIAMMEAAAKMNVQPMKPKDSGEENIRALQRPKGEAGDRKKGFILIDAMGLNKTDEKRRLYNSILNFTRRCVARAELDLDATYRQQEPEKLGQVFRLARKKFPYLARKRFPADWAIAEIVKQYLRNQRKVNRKRKARGVSVEDNEDENDMDKHINQDNGDSELSDIDSMSVDGVQE</sequence>
<name>A0A0C9WWK4_9AGAR</name>
<feature type="compositionally biased region" description="Polar residues" evidence="1">
    <location>
        <begin position="1"/>
        <end position="12"/>
    </location>
</feature>
<dbReference type="STRING" id="1095629.A0A0C9WWK4"/>
<reference evidence="2 3" key="1">
    <citation type="submission" date="2014-04" db="EMBL/GenBank/DDBJ databases">
        <authorList>
            <consortium name="DOE Joint Genome Institute"/>
            <person name="Kuo A."/>
            <person name="Kohler A."/>
            <person name="Nagy L.G."/>
            <person name="Floudas D."/>
            <person name="Copeland A."/>
            <person name="Barry K.W."/>
            <person name="Cichocki N."/>
            <person name="Veneault-Fourrey C."/>
            <person name="LaButti K."/>
            <person name="Lindquist E.A."/>
            <person name="Lipzen A."/>
            <person name="Lundell T."/>
            <person name="Morin E."/>
            <person name="Murat C."/>
            <person name="Sun H."/>
            <person name="Tunlid A."/>
            <person name="Henrissat B."/>
            <person name="Grigoriev I.V."/>
            <person name="Hibbett D.S."/>
            <person name="Martin F."/>
            <person name="Nordberg H.P."/>
            <person name="Cantor M.N."/>
            <person name="Hua S.X."/>
        </authorList>
    </citation>
    <scope>NUCLEOTIDE SEQUENCE [LARGE SCALE GENOMIC DNA]</scope>
    <source>
        <strain evidence="2 3">LaAM-08-1</strain>
    </source>
</reference>
<evidence type="ECO:0000313" key="2">
    <source>
        <dbReference type="EMBL" id="KIJ89701.1"/>
    </source>
</evidence>
<dbReference type="OrthoDB" id="3271097at2759"/>
<evidence type="ECO:0000313" key="3">
    <source>
        <dbReference type="Proteomes" id="UP000054477"/>
    </source>
</evidence>
<organism evidence="2 3">
    <name type="scientific">Laccaria amethystina LaAM-08-1</name>
    <dbReference type="NCBI Taxonomy" id="1095629"/>
    <lineage>
        <taxon>Eukaryota</taxon>
        <taxon>Fungi</taxon>
        <taxon>Dikarya</taxon>
        <taxon>Basidiomycota</taxon>
        <taxon>Agaricomycotina</taxon>
        <taxon>Agaricomycetes</taxon>
        <taxon>Agaricomycetidae</taxon>
        <taxon>Agaricales</taxon>
        <taxon>Agaricineae</taxon>
        <taxon>Hydnangiaceae</taxon>
        <taxon>Laccaria</taxon>
    </lineage>
</organism>
<dbReference type="EMBL" id="KN839494">
    <property type="protein sequence ID" value="KIJ89701.1"/>
    <property type="molecule type" value="Genomic_DNA"/>
</dbReference>